<dbReference type="HOGENOM" id="CLU_727359_0_0_5"/>
<evidence type="ECO:0000256" key="2">
    <source>
        <dbReference type="ARBA" id="ARBA00022840"/>
    </source>
</evidence>
<dbReference type="GO" id="GO:0000160">
    <property type="term" value="P:phosphorelay signal transduction system"/>
    <property type="evidence" value="ECO:0007669"/>
    <property type="project" value="InterPro"/>
</dbReference>
<dbReference type="InterPro" id="IPR001789">
    <property type="entry name" value="Sig_transdc_resp-reg_receiver"/>
</dbReference>
<dbReference type="SUPFAM" id="SSF52540">
    <property type="entry name" value="P-loop containing nucleoside triphosphate hydrolases"/>
    <property type="match status" value="1"/>
</dbReference>
<dbReference type="PANTHER" id="PTHR43384">
    <property type="entry name" value="SEPTUM SITE-DETERMINING PROTEIN MIND HOMOLOG, CHLOROPLASTIC-RELATED"/>
    <property type="match status" value="1"/>
</dbReference>
<evidence type="ECO:0000256" key="1">
    <source>
        <dbReference type="ARBA" id="ARBA00022741"/>
    </source>
</evidence>
<dbReference type="InterPro" id="IPR027417">
    <property type="entry name" value="P-loop_NTPase"/>
</dbReference>
<dbReference type="GO" id="GO:0005829">
    <property type="term" value="C:cytosol"/>
    <property type="evidence" value="ECO:0007669"/>
    <property type="project" value="TreeGrafter"/>
</dbReference>
<dbReference type="GO" id="GO:0051782">
    <property type="term" value="P:negative regulation of cell division"/>
    <property type="evidence" value="ECO:0007669"/>
    <property type="project" value="TreeGrafter"/>
</dbReference>
<dbReference type="Gene3D" id="3.40.50.300">
    <property type="entry name" value="P-loop containing nucleotide triphosphate hydrolases"/>
    <property type="match status" value="1"/>
</dbReference>
<evidence type="ECO:0000256" key="3">
    <source>
        <dbReference type="PROSITE-ProRule" id="PRU00169"/>
    </source>
</evidence>
<dbReference type="GO" id="GO:0016887">
    <property type="term" value="F:ATP hydrolysis activity"/>
    <property type="evidence" value="ECO:0007669"/>
    <property type="project" value="TreeGrafter"/>
</dbReference>
<keyword evidence="3" id="KW-0597">Phosphoprotein</keyword>
<keyword evidence="2" id="KW-0067">ATP-binding</keyword>
<reference evidence="5 6" key="1">
    <citation type="submission" date="2013-11" db="EMBL/GenBank/DDBJ databases">
        <title>Complete genome sequence of Rhizobium gallicum bv. gallicum R602.</title>
        <authorList>
            <person name="Bustos P."/>
            <person name="Santamaria R.I."/>
            <person name="Lozano L."/>
            <person name="Acosta J.L."/>
            <person name="Ormeno-Orrillo E."/>
            <person name="Rogel M.A."/>
            <person name="Romero D."/>
            <person name="Cevallos M.A."/>
            <person name="Martinez-Romero E."/>
            <person name="Gonzalez V."/>
        </authorList>
    </citation>
    <scope>NUCLEOTIDE SEQUENCE [LARGE SCALE GENOMIC DNA]</scope>
    <source>
        <strain evidence="5 6">R602</strain>
    </source>
</reference>
<feature type="domain" description="Response regulatory" evidence="4">
    <location>
        <begin position="12"/>
        <end position="128"/>
    </location>
</feature>
<dbReference type="InterPro" id="IPR050625">
    <property type="entry name" value="ParA/MinD_ATPase"/>
</dbReference>
<dbReference type="GO" id="GO:0009898">
    <property type="term" value="C:cytoplasmic side of plasma membrane"/>
    <property type="evidence" value="ECO:0007669"/>
    <property type="project" value="TreeGrafter"/>
</dbReference>
<proteinExistence type="predicted"/>
<organism evidence="5 6">
    <name type="scientific">Rhizobium gallicum bv. gallicum R602sp</name>
    <dbReference type="NCBI Taxonomy" id="1041138"/>
    <lineage>
        <taxon>Bacteria</taxon>
        <taxon>Pseudomonadati</taxon>
        <taxon>Pseudomonadota</taxon>
        <taxon>Alphaproteobacteria</taxon>
        <taxon>Hyphomicrobiales</taxon>
        <taxon>Rhizobiaceae</taxon>
        <taxon>Rhizobium/Agrobacterium group</taxon>
        <taxon>Rhizobium</taxon>
    </lineage>
</organism>
<evidence type="ECO:0000259" key="4">
    <source>
        <dbReference type="PROSITE" id="PS50110"/>
    </source>
</evidence>
<dbReference type="KEGG" id="rga:RGR602_CH00532"/>
<protein>
    <submittedName>
        <fullName evidence="5">Response regulator/pilus assembly domain-containing protein</fullName>
    </submittedName>
</protein>
<gene>
    <name evidence="5" type="ORF">RGR602_CH00532</name>
</gene>
<dbReference type="InterPro" id="IPR011006">
    <property type="entry name" value="CheY-like_superfamily"/>
</dbReference>
<dbReference type="PANTHER" id="PTHR43384:SF6">
    <property type="entry name" value="SEPTUM SITE-DETERMINING PROTEIN MIND HOMOLOG, CHLOROPLASTIC"/>
    <property type="match status" value="1"/>
</dbReference>
<dbReference type="Proteomes" id="UP000031368">
    <property type="component" value="Chromosome"/>
</dbReference>
<dbReference type="Gene3D" id="3.40.50.2300">
    <property type="match status" value="1"/>
</dbReference>
<sequence>MTAHINIAASTKILVLSDDAAAASLMLDVFGALSRYDVRHVALKALGEKGRFDSTQFDLIVLDVDDGELLHRPELFAFRTSHRDVPLVVVSQDLPDDMLRLLFRLNGKDWLKKPLERRALIDMISTHAPGIGASDSRVHAVVSAVGGAGASVIASSLAHVLAQPTKNYGPRVNLFDMDFSSGALGYYLNLVNDYDLKPVIANPSRVDLEFIDLVRKRHSGGFSLLSFKQPSVLLTPRGSELVLRMLDVAAFESDHTVIDIPYYDTPWKYDVLSSVNSVCIVTEMTIPALSQAKDLFANLVRLRGNSDQIFIVINKYRTKLFGLGVRRQQTDKIFREIPTHVIADDWDTLNEAVNRGVLPVEVNSRARFCRAVGKLGALVR</sequence>
<dbReference type="GO" id="GO:0005524">
    <property type="term" value="F:ATP binding"/>
    <property type="evidence" value="ECO:0007669"/>
    <property type="project" value="UniProtKB-KW"/>
</dbReference>
<evidence type="ECO:0000313" key="5">
    <source>
        <dbReference type="EMBL" id="AJD39899.1"/>
    </source>
</evidence>
<dbReference type="PROSITE" id="PS50110">
    <property type="entry name" value="RESPONSE_REGULATORY"/>
    <property type="match status" value="1"/>
</dbReference>
<dbReference type="SUPFAM" id="SSF52172">
    <property type="entry name" value="CheY-like"/>
    <property type="match status" value="1"/>
</dbReference>
<dbReference type="RefSeq" id="WP_039843824.1">
    <property type="nucleotide sequence ID" value="NZ_CP006877.1"/>
</dbReference>
<keyword evidence="1" id="KW-0547">Nucleotide-binding</keyword>
<dbReference type="AlphaFoldDB" id="A0A0B4WWE3"/>
<feature type="modified residue" description="4-aspartylphosphate" evidence="3">
    <location>
        <position position="63"/>
    </location>
</feature>
<dbReference type="CDD" id="cd03111">
    <property type="entry name" value="CpaE-like"/>
    <property type="match status" value="1"/>
</dbReference>
<dbReference type="EMBL" id="CP006877">
    <property type="protein sequence ID" value="AJD39899.1"/>
    <property type="molecule type" value="Genomic_DNA"/>
</dbReference>
<name>A0A0B4WWE3_9HYPH</name>
<accession>A0A0B4WWE3</accession>
<keyword evidence="6" id="KW-1185">Reference proteome</keyword>
<evidence type="ECO:0000313" key="6">
    <source>
        <dbReference type="Proteomes" id="UP000031368"/>
    </source>
</evidence>